<evidence type="ECO:0000259" key="1">
    <source>
        <dbReference type="Pfam" id="PF23544"/>
    </source>
</evidence>
<dbReference type="PANTHER" id="PTHR47708">
    <property type="match status" value="1"/>
</dbReference>
<accession>A0AAW9RDF9</accession>
<dbReference type="InterPro" id="IPR056362">
    <property type="entry name" value="AtuA-like_ferredoxin_dom"/>
</dbReference>
<comment type="caution">
    <text evidence="2">The sequence shown here is derived from an EMBL/GenBank/DDBJ whole genome shotgun (WGS) entry which is preliminary data.</text>
</comment>
<gene>
    <name evidence="2" type="ORF">V3328_09050</name>
</gene>
<dbReference type="RefSeq" id="WP_340329314.1">
    <property type="nucleotide sequence ID" value="NZ_JAZHOF010000003.1"/>
</dbReference>
<reference evidence="2 3" key="1">
    <citation type="submission" date="2024-02" db="EMBL/GenBank/DDBJ databases">
        <title>Genome analysis and characterization of Microbaculum marinisediminis sp. nov., isolated from marine sediment.</title>
        <authorList>
            <person name="Du Z.-J."/>
            <person name="Ye Y.-Q."/>
            <person name="Zhang Z.-R."/>
            <person name="Yuan S.-M."/>
            <person name="Zhang X.-Y."/>
        </authorList>
    </citation>
    <scope>NUCLEOTIDE SEQUENCE [LARGE SCALE GENOMIC DNA]</scope>
    <source>
        <strain evidence="2 3">SDUM1044001</strain>
    </source>
</reference>
<dbReference type="Proteomes" id="UP001378188">
    <property type="component" value="Unassembled WGS sequence"/>
</dbReference>
<dbReference type="Pfam" id="PF23544">
    <property type="entry name" value="AtuA_ferredoxin"/>
    <property type="match status" value="1"/>
</dbReference>
<proteinExistence type="predicted"/>
<name>A0AAW9RDF9_9HYPH</name>
<dbReference type="EMBL" id="JAZHOF010000003">
    <property type="protein sequence ID" value="MEJ8571617.1"/>
    <property type="molecule type" value="Genomic_DNA"/>
</dbReference>
<evidence type="ECO:0000313" key="2">
    <source>
        <dbReference type="EMBL" id="MEJ8571617.1"/>
    </source>
</evidence>
<feature type="domain" description="AtuA-like ferredoxin-fold" evidence="1">
    <location>
        <begin position="6"/>
        <end position="104"/>
    </location>
</feature>
<dbReference type="PANTHER" id="PTHR47708:SF2">
    <property type="entry name" value="SI:CH73-132F6.5"/>
    <property type="match status" value="1"/>
</dbReference>
<sequence>MSRTRVPLHELAHSRAGDKGNTLNISVILYRAEMYETVARQLTAERVAEAFSFRKPTRVTRYDLPELGAFNFVLENALEGGVNGSLGLDGHGKTLSFAMLQIPVEIGAG</sequence>
<protein>
    <recommendedName>
        <fullName evidence="1">AtuA-like ferredoxin-fold domain-containing protein</fullName>
    </recommendedName>
</protein>
<evidence type="ECO:0000313" key="3">
    <source>
        <dbReference type="Proteomes" id="UP001378188"/>
    </source>
</evidence>
<keyword evidence="3" id="KW-1185">Reference proteome</keyword>
<organism evidence="2 3">
    <name type="scientific">Microbaculum marinum</name>
    <dbReference type="NCBI Taxonomy" id="1764581"/>
    <lineage>
        <taxon>Bacteria</taxon>
        <taxon>Pseudomonadati</taxon>
        <taxon>Pseudomonadota</taxon>
        <taxon>Alphaproteobacteria</taxon>
        <taxon>Hyphomicrobiales</taxon>
        <taxon>Tepidamorphaceae</taxon>
        <taxon>Microbaculum</taxon>
    </lineage>
</organism>
<dbReference type="AlphaFoldDB" id="A0AAW9RDF9"/>